<evidence type="ECO:0000256" key="2">
    <source>
        <dbReference type="SAM" id="Phobius"/>
    </source>
</evidence>
<feature type="transmembrane region" description="Helical" evidence="2">
    <location>
        <begin position="86"/>
        <end position="105"/>
    </location>
</feature>
<dbReference type="SUPFAM" id="SSF55874">
    <property type="entry name" value="ATPase domain of HSP90 chaperone/DNA topoisomerase II/histidine kinase"/>
    <property type="match status" value="1"/>
</dbReference>
<keyword evidence="2" id="KW-0812">Transmembrane</keyword>
<dbReference type="InterPro" id="IPR010559">
    <property type="entry name" value="Sig_transdc_His_kin_internal"/>
</dbReference>
<feature type="transmembrane region" description="Helical" evidence="2">
    <location>
        <begin position="21"/>
        <end position="39"/>
    </location>
</feature>
<feature type="domain" description="Signal transduction histidine kinase internal region" evidence="3">
    <location>
        <begin position="152"/>
        <end position="222"/>
    </location>
</feature>
<dbReference type="InterPro" id="IPR050640">
    <property type="entry name" value="Bact_2-comp_sensor_kinase"/>
</dbReference>
<dbReference type="Pfam" id="PF06580">
    <property type="entry name" value="His_kinase"/>
    <property type="match status" value="1"/>
</dbReference>
<organism evidence="4 5">
    <name type="scientific">Fervidobacterium changbaicum</name>
    <dbReference type="NCBI Taxonomy" id="310769"/>
    <lineage>
        <taxon>Bacteria</taxon>
        <taxon>Thermotogati</taxon>
        <taxon>Thermotogota</taxon>
        <taxon>Thermotogae</taxon>
        <taxon>Thermotogales</taxon>
        <taxon>Fervidobacteriaceae</taxon>
        <taxon>Fervidobacterium</taxon>
    </lineage>
</organism>
<sequence>MKRVLSAGRSAYMKLNLLWKVAVVEISILIWFLTLLRAVEFKNYYTPFVLSFVLMNSIMLLFLVFRKLYRSEQSALKKLLYDLINLSYSFTLSFSLSEVILRITYFHSRRLDVNDAFWLLTVFLSISIASYLSALKEKLRRLSLEKELQNLNMDLLRTKLNPHFVFNTFNFLAEAVRKNPDRAEEFTIMVSDYYRSVLKFKRQWSIDEELAFIEQYVLIQKEMMSSLTFDYAINIEDSAKKRIVPSGITQPVVENAIKYGIKGNSGGKLEINVCEQEDTLEIIIKNTGTPKREIIPENFGTGLSIVLKQLELIGGKIFAKTDGNSTCVSLLIPLSKGSELNV</sequence>
<keyword evidence="5" id="KW-1185">Reference proteome</keyword>
<feature type="transmembrane region" description="Helical" evidence="2">
    <location>
        <begin position="45"/>
        <end position="65"/>
    </location>
</feature>
<dbReference type="Proteomes" id="UP000288947">
    <property type="component" value="Chromosome"/>
</dbReference>
<keyword evidence="1" id="KW-0175">Coiled coil</keyword>
<evidence type="ECO:0000313" key="5">
    <source>
        <dbReference type="Proteomes" id="UP000288947"/>
    </source>
</evidence>
<feature type="coiled-coil region" evidence="1">
    <location>
        <begin position="132"/>
        <end position="161"/>
    </location>
</feature>
<accession>A0ABX5QQE0</accession>
<dbReference type="PANTHER" id="PTHR34220">
    <property type="entry name" value="SENSOR HISTIDINE KINASE YPDA"/>
    <property type="match status" value="1"/>
</dbReference>
<gene>
    <name evidence="4" type="ORF">CBS1_01730</name>
</gene>
<dbReference type="EMBL" id="CP026721">
    <property type="protein sequence ID" value="QAV32591.1"/>
    <property type="molecule type" value="Genomic_DNA"/>
</dbReference>
<evidence type="ECO:0000313" key="4">
    <source>
        <dbReference type="EMBL" id="QAV32591.1"/>
    </source>
</evidence>
<feature type="transmembrane region" description="Helical" evidence="2">
    <location>
        <begin position="117"/>
        <end position="135"/>
    </location>
</feature>
<protein>
    <recommendedName>
        <fullName evidence="3">Signal transduction histidine kinase internal region domain-containing protein</fullName>
    </recommendedName>
</protein>
<dbReference type="Gene3D" id="3.30.565.10">
    <property type="entry name" value="Histidine kinase-like ATPase, C-terminal domain"/>
    <property type="match status" value="1"/>
</dbReference>
<proteinExistence type="predicted"/>
<evidence type="ECO:0000256" key="1">
    <source>
        <dbReference type="SAM" id="Coils"/>
    </source>
</evidence>
<dbReference type="PANTHER" id="PTHR34220:SF7">
    <property type="entry name" value="SENSOR HISTIDINE KINASE YPDA"/>
    <property type="match status" value="1"/>
</dbReference>
<keyword evidence="2" id="KW-1133">Transmembrane helix</keyword>
<evidence type="ECO:0000259" key="3">
    <source>
        <dbReference type="Pfam" id="PF06580"/>
    </source>
</evidence>
<keyword evidence="2" id="KW-0472">Membrane</keyword>
<dbReference type="InterPro" id="IPR036890">
    <property type="entry name" value="HATPase_C_sf"/>
</dbReference>
<name>A0ABX5QQE0_9BACT</name>
<reference evidence="4 5" key="1">
    <citation type="submission" date="2018-01" db="EMBL/GenBank/DDBJ databases">
        <title>The whole genome sequencing and assembly of Fervidobacterium changbaicum CBS-1 strain.</title>
        <authorList>
            <person name="Kim J.-Y."/>
            <person name="Park M.-K."/>
            <person name="Yi H."/>
            <person name="Bahn Y.-S."/>
            <person name="Kim J.F."/>
            <person name="Lee D.-W."/>
        </authorList>
    </citation>
    <scope>NUCLEOTIDE SEQUENCE [LARGE SCALE GENOMIC DNA]</scope>
    <source>
        <strain evidence="4 5">CBS-1</strain>
    </source>
</reference>